<accession>A0A804ICU1</accession>
<dbReference type="InParanoid" id="A0A804ICU1"/>
<evidence type="ECO:0000313" key="2">
    <source>
        <dbReference type="EMBL" id="CAG1850431.1"/>
    </source>
</evidence>
<dbReference type="EMBL" id="HG996468">
    <property type="protein sequence ID" value="CAG1850431.1"/>
    <property type="molecule type" value="Genomic_DNA"/>
</dbReference>
<dbReference type="EnsemblPlants" id="Ma03_t16490.1">
    <property type="protein sequence ID" value="Ma03_p16490.1"/>
    <property type="gene ID" value="Ma03_g16490"/>
</dbReference>
<dbReference type="InterPro" id="IPR039923">
    <property type="entry name" value="Protodermal_1"/>
</dbReference>
<keyword evidence="4" id="KW-1185">Reference proteome</keyword>
<feature type="compositionally biased region" description="Pro residues" evidence="1">
    <location>
        <begin position="72"/>
        <end position="83"/>
    </location>
</feature>
<feature type="compositionally biased region" description="Polar residues" evidence="1">
    <location>
        <begin position="38"/>
        <end position="49"/>
    </location>
</feature>
<dbReference type="AlphaFoldDB" id="A0A804ICU1"/>
<dbReference type="Gramene" id="Ma03_t16490.1">
    <property type="protein sequence ID" value="Ma03_p16490.1"/>
    <property type="gene ID" value="Ma03_g16490"/>
</dbReference>
<feature type="compositionally biased region" description="Gly residues" evidence="1">
    <location>
        <begin position="50"/>
        <end position="59"/>
    </location>
</feature>
<organism evidence="3 4">
    <name type="scientific">Musa acuminata subsp. malaccensis</name>
    <name type="common">Wild banana</name>
    <name type="synonym">Musa malaccensis</name>
    <dbReference type="NCBI Taxonomy" id="214687"/>
    <lineage>
        <taxon>Eukaryota</taxon>
        <taxon>Viridiplantae</taxon>
        <taxon>Streptophyta</taxon>
        <taxon>Embryophyta</taxon>
        <taxon>Tracheophyta</taxon>
        <taxon>Spermatophyta</taxon>
        <taxon>Magnoliopsida</taxon>
        <taxon>Liliopsida</taxon>
        <taxon>Zingiberales</taxon>
        <taxon>Musaceae</taxon>
        <taxon>Musa</taxon>
    </lineage>
</organism>
<reference evidence="2" key="1">
    <citation type="submission" date="2021-03" db="EMBL/GenBank/DDBJ databases">
        <authorList>
            <consortium name="Genoscope - CEA"/>
            <person name="William W."/>
        </authorList>
    </citation>
    <scope>NUCLEOTIDE SEQUENCE</scope>
    <source>
        <strain evidence="2">Doubled-haploid Pahang</strain>
    </source>
</reference>
<dbReference type="PANTHER" id="PTHR33210:SF18">
    <property type="entry name" value="PROTODERMAL FACTOR 1"/>
    <property type="match status" value="1"/>
</dbReference>
<dbReference type="FunCoup" id="A0A804ICU1">
    <property type="interactions" value="58"/>
</dbReference>
<evidence type="ECO:0000256" key="1">
    <source>
        <dbReference type="SAM" id="MobiDB-lite"/>
    </source>
</evidence>
<evidence type="ECO:0000313" key="4">
    <source>
        <dbReference type="Proteomes" id="UP000012960"/>
    </source>
</evidence>
<protein>
    <submittedName>
        <fullName evidence="2">(wild Malaysian banana) hypothetical protein</fullName>
    </submittedName>
</protein>
<dbReference type="OMA" id="SCDFWKS"/>
<dbReference type="Proteomes" id="UP000012960">
    <property type="component" value="Unplaced"/>
</dbReference>
<proteinExistence type="predicted"/>
<feature type="region of interest" description="Disordered" evidence="1">
    <location>
        <begin position="38"/>
        <end position="88"/>
    </location>
</feature>
<reference evidence="3" key="2">
    <citation type="submission" date="2021-05" db="UniProtKB">
        <authorList>
            <consortium name="EnsemblPlants"/>
        </authorList>
    </citation>
    <scope>IDENTIFICATION</scope>
    <source>
        <strain evidence="3">subsp. malaccensis</strain>
    </source>
</reference>
<name>A0A804ICU1_MUSAM</name>
<gene>
    <name evidence="2" type="ORF">GSMUA_201350.1</name>
</gene>
<dbReference type="PANTHER" id="PTHR33210">
    <property type="entry name" value="PROTODERMAL FACTOR 1"/>
    <property type="match status" value="1"/>
</dbReference>
<evidence type="ECO:0000313" key="3">
    <source>
        <dbReference type="EnsemblPlants" id="Ma03_p16490.1"/>
    </source>
</evidence>
<sequence length="205" mass="21499">MQMDHHHARPVSGNIKASINGHLCEVADDMIKDLQDLTDSQSTPCTTPSHGGGGGGGVPSQGAPSSQVTTAPPSPTLVPPPGTPITDSNPSPFTCDYWRTHPEAILALFGFWCTLGQLLGTPAAYALGRNPSVLEALSNTRADGIGALYREGTASFLNSLVSRSFVFTARQVRDAFNAAVVSNSAAAAQAELFKRANEGHLVKHH</sequence>